<dbReference type="AlphaFoldDB" id="A0A1I7TQ04"/>
<evidence type="ECO:0000256" key="1">
    <source>
        <dbReference type="SAM" id="SignalP"/>
    </source>
</evidence>
<protein>
    <submittedName>
        <fullName evidence="4">C-type lectin domain-containing protein</fullName>
    </submittedName>
</protein>
<dbReference type="WBParaSite" id="Csp11.Scaffold629.g10625.t1">
    <property type="protein sequence ID" value="Csp11.Scaffold629.g10625.t1"/>
    <property type="gene ID" value="Csp11.Scaffold629.g10625"/>
</dbReference>
<dbReference type="PANTHER" id="PTHR23062">
    <property type="entry name" value="HYPOTHETICAL PROTEIN C.ELEGANS"/>
    <property type="match status" value="1"/>
</dbReference>
<feature type="domain" description="C-type lectin" evidence="2">
    <location>
        <begin position="28"/>
        <end position="130"/>
    </location>
</feature>
<sequence length="258" mass="26933">MSSRLVIVLALVSSVYGQQCNNQNDKLIGDLCYSISNQQLNFHAAQTACYRKYQNLAVIHNTMQANFLASMVGYQTGVHDGTFWIGLSRPSTASRFQWDDGTSLAWSNFDQSLPKNALYVAESITSGKWQTLEDQELYFVCSYFPGGVTSGWPVSTEKPASVPVSGATGYPVSVPVSGATGYPASVPVSGATGYPASVPASRATGYPASVPVSGATGYPASVPASGATGYPASILASRATRGYPASGAPVSYPAKVAA</sequence>
<evidence type="ECO:0000313" key="3">
    <source>
        <dbReference type="Proteomes" id="UP000095282"/>
    </source>
</evidence>
<dbReference type="Proteomes" id="UP000095282">
    <property type="component" value="Unplaced"/>
</dbReference>
<dbReference type="GO" id="GO:0045087">
    <property type="term" value="P:innate immune response"/>
    <property type="evidence" value="ECO:0007669"/>
    <property type="project" value="TreeGrafter"/>
</dbReference>
<dbReference type="PANTHER" id="PTHR23062:SF4">
    <property type="entry name" value="C-TYPE LECTIN DOMAIN-CONTAINING PROTEIN"/>
    <property type="match status" value="1"/>
</dbReference>
<name>A0A1I7TQ04_9PELO</name>
<dbReference type="InterPro" id="IPR016186">
    <property type="entry name" value="C-type_lectin-like/link_sf"/>
</dbReference>
<feature type="chain" id="PRO_5009307840" evidence="1">
    <location>
        <begin position="18"/>
        <end position="258"/>
    </location>
</feature>
<dbReference type="STRING" id="1561998.A0A1I7TQ04"/>
<dbReference type="Pfam" id="PF00059">
    <property type="entry name" value="Lectin_C"/>
    <property type="match status" value="1"/>
</dbReference>
<evidence type="ECO:0000313" key="4">
    <source>
        <dbReference type="WBParaSite" id="Csp11.Scaffold629.g10625.t1"/>
    </source>
</evidence>
<keyword evidence="1" id="KW-0732">Signal</keyword>
<organism evidence="3 4">
    <name type="scientific">Caenorhabditis tropicalis</name>
    <dbReference type="NCBI Taxonomy" id="1561998"/>
    <lineage>
        <taxon>Eukaryota</taxon>
        <taxon>Metazoa</taxon>
        <taxon>Ecdysozoa</taxon>
        <taxon>Nematoda</taxon>
        <taxon>Chromadorea</taxon>
        <taxon>Rhabditida</taxon>
        <taxon>Rhabditina</taxon>
        <taxon>Rhabditomorpha</taxon>
        <taxon>Rhabditoidea</taxon>
        <taxon>Rhabditidae</taxon>
        <taxon>Peloderinae</taxon>
        <taxon>Caenorhabditis</taxon>
    </lineage>
</organism>
<evidence type="ECO:0000259" key="2">
    <source>
        <dbReference type="PROSITE" id="PS50041"/>
    </source>
</evidence>
<reference evidence="4" key="1">
    <citation type="submission" date="2016-11" db="UniProtKB">
        <authorList>
            <consortium name="WormBaseParasite"/>
        </authorList>
    </citation>
    <scope>IDENTIFICATION</scope>
</reference>
<proteinExistence type="predicted"/>
<dbReference type="CDD" id="cd00037">
    <property type="entry name" value="CLECT"/>
    <property type="match status" value="1"/>
</dbReference>
<dbReference type="eggNOG" id="KOG4297">
    <property type="taxonomic scope" value="Eukaryota"/>
</dbReference>
<dbReference type="InterPro" id="IPR016187">
    <property type="entry name" value="CTDL_fold"/>
</dbReference>
<dbReference type="PROSITE" id="PS50041">
    <property type="entry name" value="C_TYPE_LECTIN_2"/>
    <property type="match status" value="1"/>
</dbReference>
<dbReference type="SUPFAM" id="SSF56436">
    <property type="entry name" value="C-type lectin-like"/>
    <property type="match status" value="1"/>
</dbReference>
<keyword evidence="3" id="KW-1185">Reference proteome</keyword>
<accession>A0A1I7TQ04</accession>
<dbReference type="Gene3D" id="3.10.100.10">
    <property type="entry name" value="Mannose-Binding Protein A, subunit A"/>
    <property type="match status" value="1"/>
</dbReference>
<dbReference type="SMART" id="SM00034">
    <property type="entry name" value="CLECT"/>
    <property type="match status" value="1"/>
</dbReference>
<feature type="signal peptide" evidence="1">
    <location>
        <begin position="1"/>
        <end position="17"/>
    </location>
</feature>
<dbReference type="InterPro" id="IPR001304">
    <property type="entry name" value="C-type_lectin-like"/>
</dbReference>